<comment type="caution">
    <text evidence="1">The sequence shown here is derived from an EMBL/GenBank/DDBJ whole genome shotgun (WGS) entry which is preliminary data.</text>
</comment>
<dbReference type="EMBL" id="JBHMEY010000005">
    <property type="protein sequence ID" value="MFB9095265.1"/>
    <property type="molecule type" value="Genomic_DNA"/>
</dbReference>
<organism evidence="1 2">
    <name type="scientific">Flavobacterium jumunjinense</name>
    <dbReference type="NCBI Taxonomy" id="998845"/>
    <lineage>
        <taxon>Bacteria</taxon>
        <taxon>Pseudomonadati</taxon>
        <taxon>Bacteroidota</taxon>
        <taxon>Flavobacteriia</taxon>
        <taxon>Flavobacteriales</taxon>
        <taxon>Flavobacteriaceae</taxon>
        <taxon>Flavobacterium</taxon>
    </lineage>
</organism>
<dbReference type="Proteomes" id="UP001589607">
    <property type="component" value="Unassembled WGS sequence"/>
</dbReference>
<gene>
    <name evidence="1" type="ORF">ACFFVF_01950</name>
</gene>
<accession>A0ABV5GIR3</accession>
<sequence>MNKIFSTLLFCVIMNSCNTQNRVSLDELTLNENKQDLFQNKKTILETREINTTLPLLYTNDVDLYKYGNVKFIKSDENDIVLSKVGVLLENSSDKKIVGVVVTVEDTETSDSFLKEIIKINGTPEILMPIPKENDENQLLGYSAYLWRLKDNHSIVLTQSYEYTDGKRNIASLAYIVSDNIKVTNPNQNEHVIDRLIKTYKQ</sequence>
<protein>
    <submittedName>
        <fullName evidence="1">Uncharacterized protein</fullName>
    </submittedName>
</protein>
<proteinExistence type="predicted"/>
<keyword evidence="2" id="KW-1185">Reference proteome</keyword>
<evidence type="ECO:0000313" key="1">
    <source>
        <dbReference type="EMBL" id="MFB9095265.1"/>
    </source>
</evidence>
<reference evidence="1 2" key="1">
    <citation type="submission" date="2024-09" db="EMBL/GenBank/DDBJ databases">
        <authorList>
            <person name="Sun Q."/>
            <person name="Mori K."/>
        </authorList>
    </citation>
    <scope>NUCLEOTIDE SEQUENCE [LARGE SCALE GENOMIC DNA]</scope>
    <source>
        <strain evidence="1 2">CECT 7955</strain>
    </source>
</reference>
<name>A0ABV5GIR3_9FLAO</name>
<evidence type="ECO:0000313" key="2">
    <source>
        <dbReference type="Proteomes" id="UP001589607"/>
    </source>
</evidence>
<dbReference type="RefSeq" id="WP_236457334.1">
    <property type="nucleotide sequence ID" value="NZ_CBCSGE010000027.1"/>
</dbReference>